<feature type="compositionally biased region" description="Acidic residues" evidence="1">
    <location>
        <begin position="44"/>
        <end position="59"/>
    </location>
</feature>
<gene>
    <name evidence="2" type="ORF">CURHAP_LOCUS2849</name>
</gene>
<evidence type="ECO:0000313" key="2">
    <source>
        <dbReference type="EMBL" id="CAB4263135.1"/>
    </source>
</evidence>
<organism evidence="2 3">
    <name type="scientific">Prunus armeniaca</name>
    <name type="common">Apricot</name>
    <name type="synonym">Armeniaca vulgaris</name>
    <dbReference type="NCBI Taxonomy" id="36596"/>
    <lineage>
        <taxon>Eukaryota</taxon>
        <taxon>Viridiplantae</taxon>
        <taxon>Streptophyta</taxon>
        <taxon>Embryophyta</taxon>
        <taxon>Tracheophyta</taxon>
        <taxon>Spermatophyta</taxon>
        <taxon>Magnoliopsida</taxon>
        <taxon>eudicotyledons</taxon>
        <taxon>Gunneridae</taxon>
        <taxon>Pentapetalae</taxon>
        <taxon>rosids</taxon>
        <taxon>fabids</taxon>
        <taxon>Rosales</taxon>
        <taxon>Rosaceae</taxon>
        <taxon>Amygdaloideae</taxon>
        <taxon>Amygdaleae</taxon>
        <taxon>Prunus</taxon>
    </lineage>
</organism>
<dbReference type="AlphaFoldDB" id="A0A6J5TJI8"/>
<accession>A0A6J5TJI8</accession>
<proteinExistence type="predicted"/>
<dbReference type="Proteomes" id="UP000507222">
    <property type="component" value="Unassembled WGS sequence"/>
</dbReference>
<evidence type="ECO:0000313" key="3">
    <source>
        <dbReference type="Proteomes" id="UP000507222"/>
    </source>
</evidence>
<feature type="region of interest" description="Disordered" evidence="1">
    <location>
        <begin position="40"/>
        <end position="60"/>
    </location>
</feature>
<name>A0A6J5TJI8_PRUAR</name>
<evidence type="ECO:0000256" key="1">
    <source>
        <dbReference type="SAM" id="MobiDB-lite"/>
    </source>
</evidence>
<protein>
    <submittedName>
        <fullName evidence="2">Uncharacterized protein</fullName>
    </submittedName>
</protein>
<sequence length="83" mass="8443">MDAIKLSAVELGAQTWGLGGGKRGAVAAIVAWVSEGDGSKIGADAEDDDVTGGGSEEETTGATYMVGKWKGTWVIGGREETQV</sequence>
<dbReference type="EMBL" id="CAEKDK010000001">
    <property type="protein sequence ID" value="CAB4263135.1"/>
    <property type="molecule type" value="Genomic_DNA"/>
</dbReference>
<reference evidence="2 3" key="1">
    <citation type="submission" date="2020-05" db="EMBL/GenBank/DDBJ databases">
        <authorList>
            <person name="Campoy J."/>
            <person name="Schneeberger K."/>
            <person name="Spophaly S."/>
        </authorList>
    </citation>
    <scope>NUCLEOTIDE SEQUENCE [LARGE SCALE GENOMIC DNA]</scope>
    <source>
        <strain evidence="2">PruArmRojPasFocal</strain>
    </source>
</reference>